<feature type="domain" description="CzcB-like C-terminal circularly permuted SH3-like" evidence="9">
    <location>
        <begin position="334"/>
        <end position="396"/>
    </location>
</feature>
<dbReference type="Pfam" id="PF25919">
    <property type="entry name" value="BSH_CusB"/>
    <property type="match status" value="1"/>
</dbReference>
<dbReference type="GO" id="GO:0022857">
    <property type="term" value="F:transmembrane transporter activity"/>
    <property type="evidence" value="ECO:0007669"/>
    <property type="project" value="InterPro"/>
</dbReference>
<feature type="domain" description="DUF3347" evidence="4">
    <location>
        <begin position="438"/>
        <end position="530"/>
    </location>
</feature>
<dbReference type="Pfam" id="PF25975">
    <property type="entry name" value="CzcB_C"/>
    <property type="match status" value="1"/>
</dbReference>
<dbReference type="InterPro" id="IPR051909">
    <property type="entry name" value="MFP_Cation_Efflux"/>
</dbReference>
<dbReference type="Pfam" id="PF19335">
    <property type="entry name" value="HMBD"/>
    <property type="match status" value="1"/>
</dbReference>
<evidence type="ECO:0000259" key="5">
    <source>
        <dbReference type="Pfam" id="PF19335"/>
    </source>
</evidence>
<evidence type="ECO:0000256" key="2">
    <source>
        <dbReference type="ARBA" id="ARBA00022448"/>
    </source>
</evidence>
<dbReference type="InterPro" id="IPR058792">
    <property type="entry name" value="Beta-barrel_RND_2"/>
</dbReference>
<dbReference type="GO" id="GO:0046914">
    <property type="term" value="F:transition metal ion binding"/>
    <property type="evidence" value="ECO:0007669"/>
    <property type="project" value="TreeGrafter"/>
</dbReference>
<evidence type="ECO:0000256" key="1">
    <source>
        <dbReference type="ARBA" id="ARBA00009477"/>
    </source>
</evidence>
<keyword evidence="3" id="KW-0472">Membrane</keyword>
<accession>A0AAU7BQ52</accession>
<proteinExistence type="inferred from homology"/>
<evidence type="ECO:0000259" key="7">
    <source>
        <dbReference type="Pfam" id="PF25919"/>
    </source>
</evidence>
<keyword evidence="2" id="KW-0813">Transport</keyword>
<dbReference type="SUPFAM" id="SSF111369">
    <property type="entry name" value="HlyD-like secretion proteins"/>
    <property type="match status" value="1"/>
</dbReference>
<dbReference type="GO" id="GO:0030288">
    <property type="term" value="C:outer membrane-bounded periplasmic space"/>
    <property type="evidence" value="ECO:0007669"/>
    <property type="project" value="TreeGrafter"/>
</dbReference>
<dbReference type="GO" id="GO:0016020">
    <property type="term" value="C:membrane"/>
    <property type="evidence" value="ECO:0007669"/>
    <property type="project" value="InterPro"/>
</dbReference>
<dbReference type="Gene3D" id="6.10.140.730">
    <property type="match status" value="1"/>
</dbReference>
<dbReference type="Pfam" id="PF25869">
    <property type="entry name" value="3HB_CusB"/>
    <property type="match status" value="1"/>
</dbReference>
<feature type="domain" description="Heavy metal binding" evidence="5">
    <location>
        <begin position="46"/>
        <end position="72"/>
    </location>
</feature>
<dbReference type="PANTHER" id="PTHR30097">
    <property type="entry name" value="CATION EFFLUX SYSTEM PROTEIN CUSB"/>
    <property type="match status" value="1"/>
</dbReference>
<evidence type="ECO:0000259" key="8">
    <source>
        <dbReference type="Pfam" id="PF25954"/>
    </source>
</evidence>
<gene>
    <name evidence="10" type="ORF">ABGB03_11600</name>
</gene>
<organism evidence="10">
    <name type="scientific">Pontimicrobium sp. SW4</name>
    <dbReference type="NCBI Taxonomy" id="3153519"/>
    <lineage>
        <taxon>Bacteria</taxon>
        <taxon>Pseudomonadati</taxon>
        <taxon>Bacteroidota</taxon>
        <taxon>Flavobacteriia</taxon>
        <taxon>Flavobacteriales</taxon>
        <taxon>Flavobacteriaceae</taxon>
        <taxon>Pontimicrobium</taxon>
    </lineage>
</organism>
<feature type="transmembrane region" description="Helical" evidence="3">
    <location>
        <begin position="6"/>
        <end position="24"/>
    </location>
</feature>
<reference evidence="10" key="1">
    <citation type="submission" date="2024-05" db="EMBL/GenBank/DDBJ databases">
        <title>Pontimicrobium maritimus sp. nov., isolated form sea water.</title>
        <authorList>
            <person name="Muhammad N."/>
            <person name="Vuong T.Q."/>
            <person name="Han H.L."/>
            <person name="Kim S.-G."/>
        </authorList>
    </citation>
    <scope>NUCLEOTIDE SEQUENCE</scope>
    <source>
        <strain evidence="10">SW4</strain>
    </source>
</reference>
<dbReference type="Gene3D" id="2.40.420.20">
    <property type="match status" value="1"/>
</dbReference>
<dbReference type="PANTHER" id="PTHR30097:SF4">
    <property type="entry name" value="SLR6042 PROTEIN"/>
    <property type="match status" value="1"/>
</dbReference>
<evidence type="ECO:0000256" key="3">
    <source>
        <dbReference type="SAM" id="Phobius"/>
    </source>
</evidence>
<evidence type="ECO:0000259" key="4">
    <source>
        <dbReference type="Pfam" id="PF11827"/>
    </source>
</evidence>
<name>A0AAU7BQ52_9FLAO</name>
<dbReference type="EMBL" id="CP157199">
    <property type="protein sequence ID" value="XBG60500.1"/>
    <property type="molecule type" value="Genomic_DNA"/>
</dbReference>
<dbReference type="InterPro" id="IPR058649">
    <property type="entry name" value="CzcB_C"/>
</dbReference>
<dbReference type="FunFam" id="2.40.30.170:FF:000010">
    <property type="entry name" value="Efflux RND transporter periplasmic adaptor subunit"/>
    <property type="match status" value="1"/>
</dbReference>
<dbReference type="InterPro" id="IPR045800">
    <property type="entry name" value="HMBD"/>
</dbReference>
<keyword evidence="3" id="KW-1133">Transmembrane helix</keyword>
<dbReference type="Gene3D" id="2.40.30.170">
    <property type="match status" value="1"/>
</dbReference>
<dbReference type="AlphaFoldDB" id="A0AAU7BQ52"/>
<sequence>MKNNKIVIYIGILTIGLVLGWLLFGSSPRNNIEHNYTEVSEDGKMWTCSMHPQIMQPEPGDCPICGMDLIPVETNDVGLAADQFKMTNNAIALANIETTILTSSEKSNANGGLKLSGKIIANDNTTAIQAAHFGGRIEKLIFKSEGEYVSNGTLIASIYSPDLVTAQNELIEALDIKNEQPELYKAVRNKLKYWKISEQQIQNLERTKRVVNNFNMYATTNGFIEKMLVEEGNHVKEGASLFKVTNLNTVWAQLDVYEQDVKRLSLNQDIVINLNAYPDEIISAKIDYISPILNNDTRTVTVRATLINPKGKLKPGMLISGLVKLDETIKDETISVPKSAVMWTGKRSIVYVKTSNEEPVFELREVQVGASVGSNFLILSGLNPNDEIVTNGTFTVDAAAQLQGKRSMMNHINANKSNQIKIERLQAPEPFQKQLKKVVDSYLLLKDDLVNDKASSSVVYAKKILVDLNNVDMTLLTSKAAHNQWMSLLNEIKTSANFLSKANDIESQRKHFKPLSSSLTKVVELFGINRTVYSQFCPMADNDKGAFWLSLNEEIRNPYFGDAMLECGSVKQTIE</sequence>
<evidence type="ECO:0000313" key="10">
    <source>
        <dbReference type="EMBL" id="XBG60500.1"/>
    </source>
</evidence>
<evidence type="ECO:0000259" key="9">
    <source>
        <dbReference type="Pfam" id="PF25975"/>
    </source>
</evidence>
<dbReference type="InterPro" id="IPR021782">
    <property type="entry name" value="DUF3347"/>
</dbReference>
<keyword evidence="3" id="KW-0812">Transmembrane</keyword>
<dbReference type="NCBIfam" id="TIGR01730">
    <property type="entry name" value="RND_mfp"/>
    <property type="match status" value="1"/>
</dbReference>
<dbReference type="GO" id="GO:0060003">
    <property type="term" value="P:copper ion export"/>
    <property type="evidence" value="ECO:0007669"/>
    <property type="project" value="TreeGrafter"/>
</dbReference>
<protein>
    <submittedName>
        <fullName evidence="10">Efflux RND transporter periplasmic adaptor subunit</fullName>
    </submittedName>
</protein>
<dbReference type="Pfam" id="PF11827">
    <property type="entry name" value="DUF3347"/>
    <property type="match status" value="1"/>
</dbReference>
<dbReference type="GO" id="GO:0015679">
    <property type="term" value="P:plasma membrane copper ion transport"/>
    <property type="evidence" value="ECO:0007669"/>
    <property type="project" value="TreeGrafter"/>
</dbReference>
<dbReference type="Pfam" id="PF25954">
    <property type="entry name" value="Beta-barrel_RND_2"/>
    <property type="match status" value="1"/>
</dbReference>
<feature type="domain" description="CusB-like three alpha-helical bundle" evidence="6">
    <location>
        <begin position="162"/>
        <end position="210"/>
    </location>
</feature>
<dbReference type="InterPro" id="IPR006143">
    <property type="entry name" value="RND_pump_MFP"/>
</dbReference>
<dbReference type="InterPro" id="IPR058791">
    <property type="entry name" value="3HB_CusB"/>
</dbReference>
<comment type="similarity">
    <text evidence="1">Belongs to the membrane fusion protein (MFP) (TC 8.A.1) family.</text>
</comment>
<feature type="domain" description="CusB-like beta-barrel" evidence="8">
    <location>
        <begin position="249"/>
        <end position="319"/>
    </location>
</feature>
<evidence type="ECO:0000259" key="6">
    <source>
        <dbReference type="Pfam" id="PF25869"/>
    </source>
</evidence>
<dbReference type="InterPro" id="IPR058790">
    <property type="entry name" value="BSH_CusB"/>
</dbReference>
<feature type="domain" description="CusB-like barrel-sandwich hybrid" evidence="7">
    <location>
        <begin position="130"/>
        <end position="244"/>
    </location>
</feature>
<dbReference type="RefSeq" id="WP_347922731.1">
    <property type="nucleotide sequence ID" value="NZ_CP157199.1"/>
</dbReference>